<organism evidence="1 2">
    <name type="scientific">Agrocybe pediades</name>
    <dbReference type="NCBI Taxonomy" id="84607"/>
    <lineage>
        <taxon>Eukaryota</taxon>
        <taxon>Fungi</taxon>
        <taxon>Dikarya</taxon>
        <taxon>Basidiomycota</taxon>
        <taxon>Agaricomycotina</taxon>
        <taxon>Agaricomycetes</taxon>
        <taxon>Agaricomycetidae</taxon>
        <taxon>Agaricales</taxon>
        <taxon>Agaricineae</taxon>
        <taxon>Strophariaceae</taxon>
        <taxon>Agrocybe</taxon>
    </lineage>
</organism>
<sequence length="608" mass="68981">MSTCTINNSTTSSSASQCMGVSPTEAAWYYKGISGTPPKLIYRSDILTRPWVFPDGRPGTWPARKRAKGVFGHKLIEVWEDNVSPKVLSFLTEEGVDWSSVEVARFVSYEDIYELKGPVVIWIGVRPIHAEEQGDQIHRSTERILMLLKDLDIDDVTVEYRASTYKLLHGAPLLPSKGLPTYFSSDEGIDLTVRKLRTPLTHALGLSISASDMSEVEGTMALYMEMGEEMLGLTCRHVLFERDSNTNQEYSIDPSTSSHKNVQLLSTTAFTRLIKDIQSRIDSSRLSRRLDLETIQELEDEQLGRRPRRNAIDSSNLIVEGSNCYFPKPKSPATIQDELVFYRKRVTEYENEIEVLTSFLEQVQKNYGTPEQRIIGRTIYSPKLEPNVDESGFIEDWALFKLNKDQFETQFRGNVIDLDAKLPMGDFLEKMFSYSQNQPHPEMKFEYPPHRLLPVGDIMSKELLLRHTMLDEHDEPCLVVIKSASASEVTIGRATGSFALVRDEETGKVSKQWAIYNYDQYRGFHSSFSECGDSGSVVVDGKGRIGGMIVGGSGCCEESETDFDVFVTYVTPMYWIMDRIKAKFPDIKLFPVIPEDPIAWIRRRGEVL</sequence>
<name>A0A8H4QYM0_9AGAR</name>
<reference evidence="1 2" key="1">
    <citation type="submission" date="2019-12" db="EMBL/GenBank/DDBJ databases">
        <authorList>
            <person name="Floudas D."/>
            <person name="Bentzer J."/>
            <person name="Ahren D."/>
            <person name="Johansson T."/>
            <person name="Persson P."/>
            <person name="Tunlid A."/>
        </authorList>
    </citation>
    <scope>NUCLEOTIDE SEQUENCE [LARGE SCALE GENOMIC DNA]</scope>
    <source>
        <strain evidence="1 2">CBS 102.39</strain>
    </source>
</reference>
<evidence type="ECO:0000313" key="2">
    <source>
        <dbReference type="Proteomes" id="UP000521872"/>
    </source>
</evidence>
<proteinExistence type="predicted"/>
<comment type="caution">
    <text evidence="1">The sequence shown here is derived from an EMBL/GenBank/DDBJ whole genome shotgun (WGS) entry which is preliminary data.</text>
</comment>
<dbReference type="InterPro" id="IPR009003">
    <property type="entry name" value="Peptidase_S1_PA"/>
</dbReference>
<gene>
    <name evidence="1" type="ORF">D9613_004790</name>
</gene>
<accession>A0A8H4QYM0</accession>
<dbReference type="Proteomes" id="UP000521872">
    <property type="component" value="Unassembled WGS sequence"/>
</dbReference>
<evidence type="ECO:0000313" key="1">
    <source>
        <dbReference type="EMBL" id="KAF4619576.1"/>
    </source>
</evidence>
<dbReference type="AlphaFoldDB" id="A0A8H4QYM0"/>
<keyword evidence="2" id="KW-1185">Reference proteome</keyword>
<dbReference type="SUPFAM" id="SSF50494">
    <property type="entry name" value="Trypsin-like serine proteases"/>
    <property type="match status" value="1"/>
</dbReference>
<protein>
    <submittedName>
        <fullName evidence="1">Uncharacterized protein</fullName>
    </submittedName>
</protein>
<dbReference type="EMBL" id="JAACJL010000016">
    <property type="protein sequence ID" value="KAF4619576.1"/>
    <property type="molecule type" value="Genomic_DNA"/>
</dbReference>